<gene>
    <name evidence="1" type="ORF">SAE02_77780</name>
</gene>
<proteinExistence type="predicted"/>
<dbReference type="Proteomes" id="UP000321523">
    <property type="component" value="Unassembled WGS sequence"/>
</dbReference>
<dbReference type="AlphaFoldDB" id="A0A512E565"/>
<evidence type="ECO:0000313" key="1">
    <source>
        <dbReference type="EMBL" id="GEO43630.1"/>
    </source>
</evidence>
<organism evidence="1 2">
    <name type="scientific">Skermanella aerolata</name>
    <dbReference type="NCBI Taxonomy" id="393310"/>
    <lineage>
        <taxon>Bacteria</taxon>
        <taxon>Pseudomonadati</taxon>
        <taxon>Pseudomonadota</taxon>
        <taxon>Alphaproteobacteria</taxon>
        <taxon>Rhodospirillales</taxon>
        <taxon>Azospirillaceae</taxon>
        <taxon>Skermanella</taxon>
    </lineage>
</organism>
<dbReference type="EMBL" id="BJYZ01000111">
    <property type="protein sequence ID" value="GEO43630.1"/>
    <property type="molecule type" value="Genomic_DNA"/>
</dbReference>
<keyword evidence="2" id="KW-1185">Reference proteome</keyword>
<comment type="caution">
    <text evidence="1">The sequence shown here is derived from an EMBL/GenBank/DDBJ whole genome shotgun (WGS) entry which is preliminary data.</text>
</comment>
<protein>
    <submittedName>
        <fullName evidence="1">XRE family transcriptional regulator</fullName>
    </submittedName>
</protein>
<sequence>MLKSATGRMREQNLAVTLAPDVLKTLSPKVDTVQKIAEVLGRVIRRSEKSGQADGFTFKVDAAGNYKIEPLAGIEQVQTASDDTDQIERAFDAARARGRIRAAQILDQEDMLNADAFAERLGVSRVTVNARRQKHELLGLDGAKRGYRFPAWQVDEDGKAFEALPRLFEILGSSPWGVYRFLTQRHNALRGSTAKDALRRGDTVRVLDVAESLARGDFA</sequence>
<reference evidence="1 2" key="1">
    <citation type="submission" date="2019-07" db="EMBL/GenBank/DDBJ databases">
        <title>Whole genome shotgun sequence of Skermanella aerolata NBRC 106429.</title>
        <authorList>
            <person name="Hosoyama A."/>
            <person name="Uohara A."/>
            <person name="Ohji S."/>
            <person name="Ichikawa N."/>
        </authorList>
    </citation>
    <scope>NUCLEOTIDE SEQUENCE [LARGE SCALE GENOMIC DNA]</scope>
    <source>
        <strain evidence="1 2">NBRC 106429</strain>
    </source>
</reference>
<evidence type="ECO:0000313" key="2">
    <source>
        <dbReference type="Proteomes" id="UP000321523"/>
    </source>
</evidence>
<accession>A0A512E565</accession>
<name>A0A512E565_9PROT</name>